<dbReference type="InterPro" id="IPR036390">
    <property type="entry name" value="WH_DNA-bd_sf"/>
</dbReference>
<evidence type="ECO:0000256" key="5">
    <source>
        <dbReference type="SAM" id="MobiDB-lite"/>
    </source>
</evidence>
<feature type="compositionally biased region" description="Polar residues" evidence="5">
    <location>
        <begin position="869"/>
        <end position="879"/>
    </location>
</feature>
<dbReference type="SUPFAM" id="SSF46785">
    <property type="entry name" value="Winged helix' DNA-binding domain"/>
    <property type="match status" value="1"/>
</dbReference>
<dbReference type="SUPFAM" id="SSF48371">
    <property type="entry name" value="ARM repeat"/>
    <property type="match status" value="1"/>
</dbReference>
<dbReference type="SUPFAM" id="SSF46774">
    <property type="entry name" value="ARID-like"/>
    <property type="match status" value="1"/>
</dbReference>
<evidence type="ECO:0000256" key="4">
    <source>
        <dbReference type="ARBA" id="ARBA00023242"/>
    </source>
</evidence>
<dbReference type="PANTHER" id="PTHR22970">
    <property type="entry name" value="AT-RICH INTERACTIVE DOMAIN-CONTAINING PROTEIN 2"/>
    <property type="match status" value="1"/>
</dbReference>
<feature type="compositionally biased region" description="Basic and acidic residues" evidence="5">
    <location>
        <begin position="859"/>
        <end position="868"/>
    </location>
</feature>
<feature type="compositionally biased region" description="Low complexity" evidence="5">
    <location>
        <begin position="708"/>
        <end position="731"/>
    </location>
</feature>
<dbReference type="AlphaFoldDB" id="A0A6J8CFQ5"/>
<dbReference type="InterPro" id="IPR036388">
    <property type="entry name" value="WH-like_DNA-bd_sf"/>
</dbReference>
<dbReference type="GO" id="GO:0003677">
    <property type="term" value="F:DNA binding"/>
    <property type="evidence" value="ECO:0007669"/>
    <property type="project" value="InterPro"/>
</dbReference>
<dbReference type="PANTHER" id="PTHR22970:SF14">
    <property type="entry name" value="AT-RICH INTERACTIVE DOMAIN-CONTAINING PROTEIN 2"/>
    <property type="match status" value="1"/>
</dbReference>
<dbReference type="InterPro" id="IPR001606">
    <property type="entry name" value="ARID_dom"/>
</dbReference>
<proteinExistence type="predicted"/>
<name>A0A6J8CFQ5_MYTCO</name>
<gene>
    <name evidence="8" type="ORF">MCOR_28653</name>
</gene>
<protein>
    <submittedName>
        <fullName evidence="8">ARID2</fullName>
    </submittedName>
</protein>
<dbReference type="InterPro" id="IPR036431">
    <property type="entry name" value="ARID_dom_sf"/>
</dbReference>
<evidence type="ECO:0000256" key="2">
    <source>
        <dbReference type="ARBA" id="ARBA00023015"/>
    </source>
</evidence>
<dbReference type="PROSITE" id="PS51526">
    <property type="entry name" value="RFX_DBD"/>
    <property type="match status" value="1"/>
</dbReference>
<evidence type="ECO:0000256" key="3">
    <source>
        <dbReference type="ARBA" id="ARBA00023163"/>
    </source>
</evidence>
<dbReference type="OrthoDB" id="338531at2759"/>
<dbReference type="Pfam" id="PF01388">
    <property type="entry name" value="ARID"/>
    <property type="match status" value="1"/>
</dbReference>
<feature type="domain" description="RFX-type winged-helix" evidence="7">
    <location>
        <begin position="538"/>
        <end position="615"/>
    </location>
</feature>
<dbReference type="Gene3D" id="1.10.10.10">
    <property type="entry name" value="Winged helix-like DNA-binding domain superfamily/Winged helix DNA-binding domain"/>
    <property type="match status" value="1"/>
</dbReference>
<feature type="region of interest" description="Disordered" evidence="5">
    <location>
        <begin position="847"/>
        <end position="921"/>
    </location>
</feature>
<reference evidence="8 9" key="1">
    <citation type="submission" date="2020-06" db="EMBL/GenBank/DDBJ databases">
        <authorList>
            <person name="Li R."/>
            <person name="Bekaert M."/>
        </authorList>
    </citation>
    <scope>NUCLEOTIDE SEQUENCE [LARGE SCALE GENOMIC DNA]</scope>
    <source>
        <strain evidence="9">wild</strain>
    </source>
</reference>
<keyword evidence="4" id="KW-0539">Nucleus</keyword>
<evidence type="ECO:0000313" key="9">
    <source>
        <dbReference type="Proteomes" id="UP000507470"/>
    </source>
</evidence>
<dbReference type="GO" id="GO:0006355">
    <property type="term" value="P:regulation of DNA-templated transcription"/>
    <property type="evidence" value="ECO:0007669"/>
    <property type="project" value="InterPro"/>
</dbReference>
<keyword evidence="9" id="KW-1185">Reference proteome</keyword>
<evidence type="ECO:0000259" key="6">
    <source>
        <dbReference type="PROSITE" id="PS51011"/>
    </source>
</evidence>
<dbReference type="Gene3D" id="1.25.10.10">
    <property type="entry name" value="Leucine-rich Repeat Variant"/>
    <property type="match status" value="1"/>
</dbReference>
<feature type="compositionally biased region" description="Low complexity" evidence="5">
    <location>
        <begin position="950"/>
        <end position="964"/>
    </location>
</feature>
<feature type="compositionally biased region" description="Low complexity" evidence="5">
    <location>
        <begin position="498"/>
        <end position="516"/>
    </location>
</feature>
<evidence type="ECO:0000313" key="8">
    <source>
        <dbReference type="EMBL" id="CAC5393837.1"/>
    </source>
</evidence>
<dbReference type="InterPro" id="IPR011989">
    <property type="entry name" value="ARM-like"/>
</dbReference>
<dbReference type="InterPro" id="IPR016024">
    <property type="entry name" value="ARM-type_fold"/>
</dbReference>
<feature type="compositionally biased region" description="Polar residues" evidence="5">
    <location>
        <begin position="887"/>
        <end position="913"/>
    </location>
</feature>
<keyword evidence="3" id="KW-0804">Transcription</keyword>
<feature type="domain" description="ARID" evidence="6">
    <location>
        <begin position="13"/>
        <end position="105"/>
    </location>
</feature>
<evidence type="ECO:0000259" key="7">
    <source>
        <dbReference type="PROSITE" id="PS51526"/>
    </source>
</evidence>
<feature type="region of interest" description="Disordered" evidence="5">
    <location>
        <begin position="481"/>
        <end position="529"/>
    </location>
</feature>
<sequence>MANILNKDPLTFQQEKNEFLKELHIFHKNRGTPFEKLPKIGGKEIDLYLLYRRVISFGGLRKIHDEETWNQISADHKMPKACCNGSQALKHIYVRYLDKYERVHFHGEDPNKKEFDDDNDHAPARKKVKLPLFGIPLTYNHEQHKVTDASREMYGLSQDLAASSDYEKLEKSLLSGLPNEVDFVINVCTLLSNEGRHILRLDQSRYLLTLLLAHIGLFDYSKDGLEDLYVNGWYKHSKRNFVRFWLDTVKDSSAKMLISSTRECQLDTLTGEEVLNLGRDLGKNDKEGQRVMQVAVILRNLSFEEDNCKFMSSSDLVFRFLFLCIHCQYGSLRQLALDTFGNLAEKLIIDDDADKNLILDLISKCIASNDKFDVVRGLEILGKMCQIEENELHISEGLDESIYIQLFRLACVFDIQLIVHSLETLYQLSELGEQTSTRIASVKNAVNLLVTLLSIEAQSYGPNSLIGIKVVEYCPPSGVPGERKVHENSPVPVPAPSTPVQKPQPAVLQSPQQQQQPVPPPPPPTLQPGVTCDVESTTCNWLQATFEVKGDCAASQLHLYAEYVHFCKKYSLPQILPSHSFHNSVKSVFPRVQVVASDRSDGTKELSYHGLSKRQVSQPFTIHCSVSKPSSVLQGFPSANSDLTQTPMLRQRLLDPPRLSPLQASPSLLPVGGAIASSHSAIQLTAASPVMSKSKALLHAKLQQPKIQQSPLAQQSWPQSPQQSWPQSPQQHNVSSSGANPQVSQGVSVVIAQPMVAGITQQNLPLVIEGMSADHLDSANKPIETKMIKNLLAKKLRPQSTPVPICPKISEPSPNPMHLLTFTAQQSNVIQGHIQNQPIIPQVIIHQPAAPPPRPVTPKSEKTPKKPVESSQKPQTPVSESKRKPTRSSSRVPSPKGTSPKRSSSPRTNSPKSPRTYDLDVCGKIERAKDLTQIGIEARIEHVENKSVPKSDPLPDPSSSSVVPENKSENNDIFPNDVDELKLVENSCVQTNGRINGIKNELNSDTQQNLDKKEVSVKLNHEDSSNFGTMNGNLSSPEVIIPSPTGETNGNNEIEDPFESRKSQELKQAISKIVDKVGKMNGN</sequence>
<dbReference type="Gene3D" id="1.10.150.60">
    <property type="entry name" value="ARID DNA-binding domain"/>
    <property type="match status" value="1"/>
</dbReference>
<keyword evidence="2" id="KW-0805">Transcription regulation</keyword>
<feature type="region of interest" description="Disordered" evidence="5">
    <location>
        <begin position="943"/>
        <end position="974"/>
    </location>
</feature>
<dbReference type="EMBL" id="CACVKT020005221">
    <property type="protein sequence ID" value="CAC5393837.1"/>
    <property type="molecule type" value="Genomic_DNA"/>
</dbReference>
<accession>A0A6J8CFQ5</accession>
<dbReference type="PROSITE" id="PS51011">
    <property type="entry name" value="ARID"/>
    <property type="match status" value="1"/>
</dbReference>
<dbReference type="GO" id="GO:0006325">
    <property type="term" value="P:chromatin organization"/>
    <property type="evidence" value="ECO:0007669"/>
    <property type="project" value="UniProtKB-KW"/>
</dbReference>
<feature type="region of interest" description="Disordered" evidence="5">
    <location>
        <begin position="702"/>
        <end position="741"/>
    </location>
</feature>
<dbReference type="Pfam" id="PF02257">
    <property type="entry name" value="RFX_DNA_binding"/>
    <property type="match status" value="1"/>
</dbReference>
<evidence type="ECO:0000256" key="1">
    <source>
        <dbReference type="ARBA" id="ARBA00022853"/>
    </source>
</evidence>
<feature type="compositionally biased region" description="Pro residues" evidence="5">
    <location>
        <begin position="517"/>
        <end position="526"/>
    </location>
</feature>
<dbReference type="SMART" id="SM00501">
    <property type="entry name" value="BRIGHT"/>
    <property type="match status" value="1"/>
</dbReference>
<dbReference type="InterPro" id="IPR003150">
    <property type="entry name" value="DNA-bd_RFX"/>
</dbReference>
<organism evidence="8 9">
    <name type="scientific">Mytilus coruscus</name>
    <name type="common">Sea mussel</name>
    <dbReference type="NCBI Taxonomy" id="42192"/>
    <lineage>
        <taxon>Eukaryota</taxon>
        <taxon>Metazoa</taxon>
        <taxon>Spiralia</taxon>
        <taxon>Lophotrochozoa</taxon>
        <taxon>Mollusca</taxon>
        <taxon>Bivalvia</taxon>
        <taxon>Autobranchia</taxon>
        <taxon>Pteriomorphia</taxon>
        <taxon>Mytilida</taxon>
        <taxon>Mytiloidea</taxon>
        <taxon>Mytilidae</taxon>
        <taxon>Mytilinae</taxon>
        <taxon>Mytilus</taxon>
    </lineage>
</organism>
<dbReference type="InterPro" id="IPR052406">
    <property type="entry name" value="Chromatin_Remodeling_Comp"/>
</dbReference>
<keyword evidence="1" id="KW-0156">Chromatin regulator</keyword>
<feature type="compositionally biased region" description="Polar residues" evidence="5">
    <location>
        <begin position="1025"/>
        <end position="1036"/>
    </location>
</feature>
<feature type="compositionally biased region" description="Polar residues" evidence="5">
    <location>
        <begin position="732"/>
        <end position="741"/>
    </location>
</feature>
<dbReference type="Proteomes" id="UP000507470">
    <property type="component" value="Unassembled WGS sequence"/>
</dbReference>
<dbReference type="SMART" id="SM01014">
    <property type="entry name" value="ARID"/>
    <property type="match status" value="1"/>
</dbReference>
<feature type="region of interest" description="Disordered" evidence="5">
    <location>
        <begin position="1023"/>
        <end position="1065"/>
    </location>
</feature>